<proteinExistence type="predicted"/>
<dbReference type="AlphaFoldDB" id="A0AAD3CGN4"/>
<dbReference type="EMBL" id="BLLK01000020">
    <property type="protein sequence ID" value="GFH45298.1"/>
    <property type="molecule type" value="Genomic_DNA"/>
</dbReference>
<dbReference type="SUPFAM" id="SSF52833">
    <property type="entry name" value="Thioredoxin-like"/>
    <property type="match status" value="1"/>
</dbReference>
<gene>
    <name evidence="1" type="ORF">CTEN210_01772</name>
</gene>
<dbReference type="InterPro" id="IPR016464">
    <property type="entry name" value="NADH_Ub_cplx-1_asu_su-2"/>
</dbReference>
<sequence>MSWKAGLSRKLPVLRFFACPKSPSSNGVMAWYKNNYQTIKALNPTMPMLLRTTEKAMPAITTELDFTTNDLLKYMIQTNKFQNADGSTAVERVEAAKQYLATDWATIRRERWAHPGFDPEHPMIDEIDPDWKSDPNKRRDLQTYLALKEKADEAMDIIKSGPNDEYTRAENSLLLCQRVDLWCAGEDEVEHAVQHLYMLGKRFNNSERFKDQNEFITEFYPGASDF</sequence>
<dbReference type="PANTHER" id="PTHR12878:SF0">
    <property type="entry name" value="NADH DEHYDROGENASE [UBIQUINONE] 1 ALPHA SUBCOMPLEX SUBUNIT 2"/>
    <property type="match status" value="1"/>
</dbReference>
<accession>A0AAD3CGN4</accession>
<reference evidence="1 2" key="1">
    <citation type="journal article" date="2021" name="Sci. Rep.">
        <title>The genome of the diatom Chaetoceros tenuissimus carries an ancient integrated fragment of an extant virus.</title>
        <authorList>
            <person name="Hongo Y."/>
            <person name="Kimura K."/>
            <person name="Takaki Y."/>
            <person name="Yoshida Y."/>
            <person name="Baba S."/>
            <person name="Kobayashi G."/>
            <person name="Nagasaki K."/>
            <person name="Hano T."/>
            <person name="Tomaru Y."/>
        </authorList>
    </citation>
    <scope>NUCLEOTIDE SEQUENCE [LARGE SCALE GENOMIC DNA]</scope>
    <source>
        <strain evidence="1 2">NIES-3715</strain>
    </source>
</reference>
<name>A0AAD3CGN4_9STRA</name>
<evidence type="ECO:0000313" key="1">
    <source>
        <dbReference type="EMBL" id="GFH45298.1"/>
    </source>
</evidence>
<keyword evidence="2" id="KW-1185">Reference proteome</keyword>
<dbReference type="InterPro" id="IPR036249">
    <property type="entry name" value="Thioredoxin-like_sf"/>
</dbReference>
<dbReference type="PANTHER" id="PTHR12878">
    <property type="entry name" value="NADH-UBIQUINONE OXIDOREDUCTASE B8 SUBUNIT"/>
    <property type="match status" value="1"/>
</dbReference>
<evidence type="ECO:0000313" key="2">
    <source>
        <dbReference type="Proteomes" id="UP001054902"/>
    </source>
</evidence>
<dbReference type="Gene3D" id="3.40.30.10">
    <property type="entry name" value="Glutaredoxin"/>
    <property type="match status" value="1"/>
</dbReference>
<organism evidence="1 2">
    <name type="scientific">Chaetoceros tenuissimus</name>
    <dbReference type="NCBI Taxonomy" id="426638"/>
    <lineage>
        <taxon>Eukaryota</taxon>
        <taxon>Sar</taxon>
        <taxon>Stramenopiles</taxon>
        <taxon>Ochrophyta</taxon>
        <taxon>Bacillariophyta</taxon>
        <taxon>Coscinodiscophyceae</taxon>
        <taxon>Chaetocerotophycidae</taxon>
        <taxon>Chaetocerotales</taxon>
        <taxon>Chaetocerotaceae</taxon>
        <taxon>Chaetoceros</taxon>
    </lineage>
</organism>
<dbReference type="Proteomes" id="UP001054902">
    <property type="component" value="Unassembled WGS sequence"/>
</dbReference>
<comment type="caution">
    <text evidence="1">The sequence shown here is derived from an EMBL/GenBank/DDBJ whole genome shotgun (WGS) entry which is preliminary data.</text>
</comment>
<protein>
    <recommendedName>
        <fullName evidence="3">Ribosomal protein/NADH dehydrogenase domain-containing protein</fullName>
    </recommendedName>
</protein>
<evidence type="ECO:0008006" key="3">
    <source>
        <dbReference type="Google" id="ProtNLM"/>
    </source>
</evidence>